<keyword evidence="5" id="KW-1185">Reference proteome</keyword>
<evidence type="ECO:0000256" key="2">
    <source>
        <dbReference type="SAM" id="SignalP"/>
    </source>
</evidence>
<feature type="chain" id="PRO_5026250748" evidence="2">
    <location>
        <begin position="19"/>
        <end position="580"/>
    </location>
</feature>
<dbReference type="InterPro" id="IPR058899">
    <property type="entry name" value="TGFBR3/Endoglin-like_N"/>
</dbReference>
<reference evidence="4 5" key="1">
    <citation type="submission" date="2019-02" db="EMBL/GenBank/DDBJ databases">
        <title>Opniocepnalus argus genome.</title>
        <authorList>
            <person name="Zhou C."/>
            <person name="Xiao S."/>
        </authorList>
    </citation>
    <scope>NUCLEOTIDE SEQUENCE [LARGE SCALE GENOMIC DNA]</scope>
    <source>
        <strain evidence="4">OARG1902GOOAL</strain>
        <tissue evidence="4">Muscle</tissue>
    </source>
</reference>
<dbReference type="EMBL" id="CM015728">
    <property type="protein sequence ID" value="KAF3701980.1"/>
    <property type="molecule type" value="Genomic_DNA"/>
</dbReference>
<evidence type="ECO:0000259" key="3">
    <source>
        <dbReference type="Pfam" id="PF26060"/>
    </source>
</evidence>
<feature type="signal peptide" evidence="2">
    <location>
        <begin position="1"/>
        <end position="18"/>
    </location>
</feature>
<protein>
    <submittedName>
        <fullName evidence="4">Transforming growth factor beta receptor type 3</fullName>
    </submittedName>
</protein>
<evidence type="ECO:0000313" key="4">
    <source>
        <dbReference type="EMBL" id="KAF3701980.1"/>
    </source>
</evidence>
<evidence type="ECO:0000256" key="1">
    <source>
        <dbReference type="ARBA" id="ARBA00023180"/>
    </source>
</evidence>
<dbReference type="AlphaFoldDB" id="A0A6G1QH08"/>
<dbReference type="Proteomes" id="UP000503349">
    <property type="component" value="Chromosome 17"/>
</dbReference>
<sequence length="580" mass="64447">MEGHMVPFALLLCITVAAYDPSQTCVPEEKNKNSYVVVREKLSGCWTNFTTKDNAEVHILNLNFPSTDAILSLQVVSSRQMNLIITSSKKAFCLYNGSTNVNFYIPDSAVTLYNYDNNKMFNMKDIPTQDEQLVDWARKKFGGVTSFTTIQNAKTISLTEGTKPGSDDCILANEDPSEKSFMVIESDPIPPSKYLPKSCSPQQKNTSDGPYIHIINIPENDTIRNVSLHVKTEAKTQLFLRGPQGTTWNIVSSNHIGMASNNDIKLFLHTIPPTVPLKSDNAEDVQQKALENLKASTFTSYTEVVSKNSTFLDLEITDTFAVTETTKEDPFPITTNPPHQMPLFMQLYISPDYRFPLNAKVQSNKRIYAEISGNTLGFIALTIKVISCSVRSKGSCPVKKDLPFIPDACSPNSCPNSTRVIFLLDKLQELTPTTWDLECSVQLCHNEEGLQGDLVATIRSNGPQGRVVKSFVFPRESDYVAVQTLSLMLNHSTQLTQAETISSIKTKEVSGEMIHFYENSEDVPAQEESDNQFLPSLPPLRTAAPMLALEAPKAHQPAAWHKIMVTANTSRATIPLHSHQ</sequence>
<keyword evidence="2" id="KW-0732">Signal</keyword>
<proteinExistence type="predicted"/>
<keyword evidence="4" id="KW-0675">Receptor</keyword>
<accession>A0A6G1QH08</accession>
<organism evidence="4 5">
    <name type="scientific">Channa argus</name>
    <name type="common">Northern snakehead</name>
    <name type="synonym">Ophicephalus argus</name>
    <dbReference type="NCBI Taxonomy" id="215402"/>
    <lineage>
        <taxon>Eukaryota</taxon>
        <taxon>Metazoa</taxon>
        <taxon>Chordata</taxon>
        <taxon>Craniata</taxon>
        <taxon>Vertebrata</taxon>
        <taxon>Euteleostomi</taxon>
        <taxon>Actinopterygii</taxon>
        <taxon>Neopterygii</taxon>
        <taxon>Teleostei</taxon>
        <taxon>Neoteleostei</taxon>
        <taxon>Acanthomorphata</taxon>
        <taxon>Anabantaria</taxon>
        <taxon>Anabantiformes</taxon>
        <taxon>Channoidei</taxon>
        <taxon>Channidae</taxon>
        <taxon>Channa</taxon>
    </lineage>
</organism>
<keyword evidence="1" id="KW-0325">Glycoprotein</keyword>
<feature type="domain" description="TGFBR3/Endoglin-like N-terminal" evidence="3">
    <location>
        <begin position="39"/>
        <end position="182"/>
    </location>
</feature>
<dbReference type="Pfam" id="PF26060">
    <property type="entry name" value="TGFBR3_N"/>
    <property type="match status" value="1"/>
</dbReference>
<name>A0A6G1QH08_CHAAH</name>
<reference evidence="5" key="2">
    <citation type="submission" date="2019-02" db="EMBL/GenBank/DDBJ databases">
        <title>Opniocepnalus argus Var Kimnra genome.</title>
        <authorList>
            <person name="Zhou C."/>
            <person name="Xiao S."/>
        </authorList>
    </citation>
    <scope>NUCLEOTIDE SEQUENCE [LARGE SCALE GENOMIC DNA]</scope>
</reference>
<evidence type="ECO:0000313" key="5">
    <source>
        <dbReference type="Proteomes" id="UP000503349"/>
    </source>
</evidence>
<gene>
    <name evidence="4" type="ORF">EXN66_Car017668</name>
</gene>